<reference evidence="1 2" key="1">
    <citation type="journal article" date="2015" name="Genome Announc.">
        <title>Thirty-Two Complete Genome Assemblies of Nine Yersinia Species, Including Y. pestis, Y. pseudotuberculosis, and Y. enterocolitica.</title>
        <authorList>
            <person name="Johnson S.L."/>
            <person name="Daligault H.E."/>
            <person name="Davenport K.W."/>
            <person name="Jaissle J."/>
            <person name="Frey K.G."/>
            <person name="Ladner J.T."/>
            <person name="Broomall S.M."/>
            <person name="Bishop-Lilly K.A."/>
            <person name="Bruce D.C."/>
            <person name="Coyne S.R."/>
            <person name="Gibbons H.S."/>
            <person name="Lo C.C."/>
            <person name="Munk A.C."/>
            <person name="Rosenzweig C.N."/>
            <person name="Koroleva G.I."/>
            <person name="Palacios G.F."/>
            <person name="Redden C.L."/>
            <person name="Xu Y."/>
            <person name="Minogue T.D."/>
            <person name="Chain P.S."/>
        </authorList>
    </citation>
    <scope>NUCLEOTIDE SEQUENCE [LARGE SCALE GENOMIC DNA]</scope>
    <source>
        <strain evidence="1 2">Y231</strain>
    </source>
</reference>
<organism evidence="1 2">
    <name type="scientific">Yersinia rochesterensis</name>
    <dbReference type="NCBI Taxonomy" id="1604335"/>
    <lineage>
        <taxon>Bacteria</taxon>
        <taxon>Pseudomonadati</taxon>
        <taxon>Pseudomonadota</taxon>
        <taxon>Gammaproteobacteria</taxon>
        <taxon>Enterobacterales</taxon>
        <taxon>Yersiniaceae</taxon>
        <taxon>Yersinia</taxon>
    </lineage>
</organism>
<dbReference type="Proteomes" id="UP000031883">
    <property type="component" value="Chromosome"/>
</dbReference>
<dbReference type="RefSeq" id="WP_155483403.1">
    <property type="nucleotide sequence ID" value="NZ_CABHXM010000013.1"/>
</dbReference>
<dbReference type="EMBL" id="CP009997">
    <property type="protein sequence ID" value="AJJ36985.1"/>
    <property type="molecule type" value="Genomic_DNA"/>
</dbReference>
<sequence>MADKTHLLAQKNITLEEYLVQPHLLIALQAVVGTDLLLTVASRVVTEQSDNRG</sequence>
<evidence type="ECO:0000313" key="2">
    <source>
        <dbReference type="Proteomes" id="UP000031883"/>
    </source>
</evidence>
<protein>
    <submittedName>
        <fullName evidence="1">Uncharacterized protein</fullName>
    </submittedName>
</protein>
<evidence type="ECO:0000313" key="1">
    <source>
        <dbReference type="EMBL" id="AJJ36985.1"/>
    </source>
</evidence>
<gene>
    <name evidence="1" type="ORF">CH54_1003</name>
</gene>
<accession>A0ABN4FIP8</accession>
<keyword evidence="2" id="KW-1185">Reference proteome</keyword>
<name>A0ABN4FIP8_9GAMM</name>
<dbReference type="GeneID" id="82553129"/>
<proteinExistence type="predicted"/>